<dbReference type="Proteomes" id="UP000887578">
    <property type="component" value="Unplaced"/>
</dbReference>
<dbReference type="WBParaSite" id="PDA_v2.g20301.t1">
    <property type="protein sequence ID" value="PDA_v2.g20301.t1"/>
    <property type="gene ID" value="PDA_v2.g20301"/>
</dbReference>
<dbReference type="AlphaFoldDB" id="A0A914PQC4"/>
<protein>
    <submittedName>
        <fullName evidence="2">Uncharacterized protein</fullName>
    </submittedName>
</protein>
<keyword evidence="1" id="KW-1185">Reference proteome</keyword>
<sequence length="117" mass="13248">MEKNNQLSNGSNNDTFIDNGAVILNDEDEEMQESQVYSEDETFQALSLYFDYDFEPGKVRTDDTDNYQEDPYIDTSNEHHLNLEGTGAPFCKFIDDEPGISAEPEELSGPQSNLFCC</sequence>
<accession>A0A914PQC4</accession>
<organism evidence="1 2">
    <name type="scientific">Panagrolaimus davidi</name>
    <dbReference type="NCBI Taxonomy" id="227884"/>
    <lineage>
        <taxon>Eukaryota</taxon>
        <taxon>Metazoa</taxon>
        <taxon>Ecdysozoa</taxon>
        <taxon>Nematoda</taxon>
        <taxon>Chromadorea</taxon>
        <taxon>Rhabditida</taxon>
        <taxon>Tylenchina</taxon>
        <taxon>Panagrolaimomorpha</taxon>
        <taxon>Panagrolaimoidea</taxon>
        <taxon>Panagrolaimidae</taxon>
        <taxon>Panagrolaimus</taxon>
    </lineage>
</organism>
<proteinExistence type="predicted"/>
<reference evidence="2" key="1">
    <citation type="submission" date="2022-11" db="UniProtKB">
        <authorList>
            <consortium name="WormBaseParasite"/>
        </authorList>
    </citation>
    <scope>IDENTIFICATION</scope>
</reference>
<name>A0A914PQC4_9BILA</name>
<evidence type="ECO:0000313" key="1">
    <source>
        <dbReference type="Proteomes" id="UP000887578"/>
    </source>
</evidence>
<evidence type="ECO:0000313" key="2">
    <source>
        <dbReference type="WBParaSite" id="PDA_v2.g20301.t1"/>
    </source>
</evidence>